<protein>
    <recommendedName>
        <fullName evidence="3">Metal-dependent phosphohydrolase</fullName>
    </recommendedName>
</protein>
<organism evidence="1 2">
    <name type="scientific">Nocardioides euryhalodurans</name>
    <dbReference type="NCBI Taxonomy" id="2518370"/>
    <lineage>
        <taxon>Bacteria</taxon>
        <taxon>Bacillati</taxon>
        <taxon>Actinomycetota</taxon>
        <taxon>Actinomycetes</taxon>
        <taxon>Propionibacteriales</taxon>
        <taxon>Nocardioidaceae</taxon>
        <taxon>Nocardioides</taxon>
    </lineage>
</organism>
<dbReference type="RefSeq" id="WP_135078986.1">
    <property type="nucleotide sequence ID" value="NZ_CP038267.1"/>
</dbReference>
<dbReference type="Gene3D" id="1.10.3210.10">
    <property type="entry name" value="Hypothetical protein af1432"/>
    <property type="match status" value="1"/>
</dbReference>
<evidence type="ECO:0008006" key="3">
    <source>
        <dbReference type="Google" id="ProtNLM"/>
    </source>
</evidence>
<evidence type="ECO:0000313" key="2">
    <source>
        <dbReference type="Proteomes" id="UP000294894"/>
    </source>
</evidence>
<dbReference type="OrthoDB" id="9808993at2"/>
<keyword evidence="2" id="KW-1185">Reference proteome</keyword>
<dbReference type="Proteomes" id="UP000294894">
    <property type="component" value="Chromosome"/>
</dbReference>
<proteinExistence type="predicted"/>
<dbReference type="PIRSF" id="PIRSF035170">
    <property type="entry name" value="HD_phosphohydro"/>
    <property type="match status" value="1"/>
</dbReference>
<gene>
    <name evidence="1" type="ORF">EXE57_15370</name>
</gene>
<dbReference type="PANTHER" id="PTHR21174:SF0">
    <property type="entry name" value="HD PHOSPHOHYDROLASE FAMILY PROTEIN-RELATED"/>
    <property type="match status" value="1"/>
</dbReference>
<dbReference type="PANTHER" id="PTHR21174">
    <property type="match status" value="1"/>
</dbReference>
<dbReference type="KEGG" id="noy:EXE57_15370"/>
<name>A0A4P7GMU4_9ACTN</name>
<reference evidence="1 2" key="1">
    <citation type="submission" date="2019-03" db="EMBL/GenBank/DDBJ databases">
        <title>Three New Species of Nocardioides, Nocardioides euryhalodurans sp. nov., Nocardioides seonyuensis sp. nov. and Nocardioides eburneoflavus sp. nov., Iolated from Soil.</title>
        <authorList>
            <person name="Roh S.G."/>
            <person name="Lee C."/>
            <person name="Kim M.-K."/>
            <person name="Kim S.B."/>
        </authorList>
    </citation>
    <scope>NUCLEOTIDE SEQUENCE [LARGE SCALE GENOMIC DNA]</scope>
    <source>
        <strain evidence="1 2">MMS17-SY117</strain>
    </source>
</reference>
<dbReference type="SUPFAM" id="SSF109604">
    <property type="entry name" value="HD-domain/PDEase-like"/>
    <property type="match status" value="1"/>
</dbReference>
<evidence type="ECO:0000313" key="1">
    <source>
        <dbReference type="EMBL" id="QBR93495.1"/>
    </source>
</evidence>
<dbReference type="InterPro" id="IPR009218">
    <property type="entry name" value="HD_phosphohydro"/>
</dbReference>
<accession>A0A4P7GMU4</accession>
<dbReference type="AlphaFoldDB" id="A0A4P7GMU4"/>
<dbReference type="EMBL" id="CP038267">
    <property type="protein sequence ID" value="QBR93495.1"/>
    <property type="molecule type" value="Genomic_DNA"/>
</dbReference>
<sequence length="191" mass="21566">MELEDRWPLGTHPDLRDELVAAYDHDGRGYHDRLHLTEVLDHLDLLGCDDPAVLLAAWFHDAVYDGRAGAEERSAQWARRALPEPPAREVARLVRLTEQHRPAADDEPGRLLCDADLAILAAGEERYDAYTRGVRQEYAHLPDAAFAHGRAAILRDLVDRPHLFHTPRARELWEERAHANVAAELARLTGS</sequence>